<evidence type="ECO:0000313" key="2">
    <source>
        <dbReference type="EMBL" id="KAF2002441.1"/>
    </source>
</evidence>
<protein>
    <submittedName>
        <fullName evidence="2">Uncharacterized protein</fullName>
    </submittedName>
</protein>
<gene>
    <name evidence="2" type="ORF">P154DRAFT_594137</name>
</gene>
<organism evidence="2 3">
    <name type="scientific">Amniculicola lignicola CBS 123094</name>
    <dbReference type="NCBI Taxonomy" id="1392246"/>
    <lineage>
        <taxon>Eukaryota</taxon>
        <taxon>Fungi</taxon>
        <taxon>Dikarya</taxon>
        <taxon>Ascomycota</taxon>
        <taxon>Pezizomycotina</taxon>
        <taxon>Dothideomycetes</taxon>
        <taxon>Pleosporomycetidae</taxon>
        <taxon>Pleosporales</taxon>
        <taxon>Amniculicolaceae</taxon>
        <taxon>Amniculicola</taxon>
    </lineage>
</organism>
<evidence type="ECO:0000256" key="1">
    <source>
        <dbReference type="SAM" id="MobiDB-lite"/>
    </source>
</evidence>
<keyword evidence="3" id="KW-1185">Reference proteome</keyword>
<name>A0A6A5WQI0_9PLEO</name>
<proteinExistence type="predicted"/>
<dbReference type="AlphaFoldDB" id="A0A6A5WQI0"/>
<feature type="compositionally biased region" description="Basic residues" evidence="1">
    <location>
        <begin position="170"/>
        <end position="179"/>
    </location>
</feature>
<dbReference type="Proteomes" id="UP000799779">
    <property type="component" value="Unassembled WGS sequence"/>
</dbReference>
<feature type="compositionally biased region" description="Basic and acidic residues" evidence="1">
    <location>
        <begin position="154"/>
        <end position="169"/>
    </location>
</feature>
<sequence length="179" mass="20978">MTSGATVDNMTLLEHEYNMLQDTEEHDRRLSRKILQNSYEEFLRAYRLSFEYGLRPNLQIGNQTLWQIMLWHVVDLQVSHGLLEEICVKAVSLFLSHGADPFVAISYTGRDFSGELSVSKILETFFGQDGRKELIRIFEQARTGWRDISPSPKIRREYNRGNGEHDSSRRAKRRRISHY</sequence>
<evidence type="ECO:0000313" key="3">
    <source>
        <dbReference type="Proteomes" id="UP000799779"/>
    </source>
</evidence>
<dbReference type="EMBL" id="ML977577">
    <property type="protein sequence ID" value="KAF2002441.1"/>
    <property type="molecule type" value="Genomic_DNA"/>
</dbReference>
<reference evidence="2" key="1">
    <citation type="journal article" date="2020" name="Stud. Mycol.">
        <title>101 Dothideomycetes genomes: a test case for predicting lifestyles and emergence of pathogens.</title>
        <authorList>
            <person name="Haridas S."/>
            <person name="Albert R."/>
            <person name="Binder M."/>
            <person name="Bloem J."/>
            <person name="Labutti K."/>
            <person name="Salamov A."/>
            <person name="Andreopoulos B."/>
            <person name="Baker S."/>
            <person name="Barry K."/>
            <person name="Bills G."/>
            <person name="Bluhm B."/>
            <person name="Cannon C."/>
            <person name="Castanera R."/>
            <person name="Culley D."/>
            <person name="Daum C."/>
            <person name="Ezra D."/>
            <person name="Gonzalez J."/>
            <person name="Henrissat B."/>
            <person name="Kuo A."/>
            <person name="Liang C."/>
            <person name="Lipzen A."/>
            <person name="Lutzoni F."/>
            <person name="Magnuson J."/>
            <person name="Mondo S."/>
            <person name="Nolan M."/>
            <person name="Ohm R."/>
            <person name="Pangilinan J."/>
            <person name="Park H.-J."/>
            <person name="Ramirez L."/>
            <person name="Alfaro M."/>
            <person name="Sun H."/>
            <person name="Tritt A."/>
            <person name="Yoshinaga Y."/>
            <person name="Zwiers L.-H."/>
            <person name="Turgeon B."/>
            <person name="Goodwin S."/>
            <person name="Spatafora J."/>
            <person name="Crous P."/>
            <person name="Grigoriev I."/>
        </authorList>
    </citation>
    <scope>NUCLEOTIDE SEQUENCE</scope>
    <source>
        <strain evidence="2">CBS 123094</strain>
    </source>
</reference>
<feature type="region of interest" description="Disordered" evidence="1">
    <location>
        <begin position="148"/>
        <end position="179"/>
    </location>
</feature>
<accession>A0A6A5WQI0</accession>